<feature type="transmembrane region" description="Helical" evidence="1">
    <location>
        <begin position="586"/>
        <end position="607"/>
    </location>
</feature>
<dbReference type="InterPro" id="IPR020845">
    <property type="entry name" value="AMP-binding_CS"/>
</dbReference>
<evidence type="ECO:0000256" key="1">
    <source>
        <dbReference type="SAM" id="Phobius"/>
    </source>
</evidence>
<feature type="transmembrane region" description="Helical" evidence="1">
    <location>
        <begin position="720"/>
        <end position="737"/>
    </location>
</feature>
<name>A0A7X0F875_9HYPH</name>
<dbReference type="AlphaFoldDB" id="A0A7X0F875"/>
<dbReference type="EMBL" id="JACHOU010000005">
    <property type="protein sequence ID" value="MBB6354887.1"/>
    <property type="molecule type" value="Genomic_DNA"/>
</dbReference>
<dbReference type="InterPro" id="IPR042099">
    <property type="entry name" value="ANL_N_sf"/>
</dbReference>
<feature type="transmembrane region" description="Helical" evidence="1">
    <location>
        <begin position="771"/>
        <end position="790"/>
    </location>
</feature>
<evidence type="ECO:0000313" key="5">
    <source>
        <dbReference type="Proteomes" id="UP000536262"/>
    </source>
</evidence>
<keyword evidence="1" id="KW-1133">Transmembrane helix</keyword>
<feature type="transmembrane region" description="Helical" evidence="1">
    <location>
        <begin position="666"/>
        <end position="683"/>
    </location>
</feature>
<proteinExistence type="predicted"/>
<dbReference type="GO" id="GO:0016874">
    <property type="term" value="F:ligase activity"/>
    <property type="evidence" value="ECO:0007669"/>
    <property type="project" value="UniProtKB-KW"/>
</dbReference>
<feature type="transmembrane region" description="Helical" evidence="1">
    <location>
        <begin position="689"/>
        <end position="711"/>
    </location>
</feature>
<keyword evidence="1" id="KW-0812">Transmembrane</keyword>
<gene>
    <name evidence="4" type="ORF">GGR00_002683</name>
</gene>
<dbReference type="PANTHER" id="PTHR43767:SF10">
    <property type="entry name" value="SURFACTIN SYNTHASE SUBUNIT 1"/>
    <property type="match status" value="1"/>
</dbReference>
<keyword evidence="5" id="KW-1185">Reference proteome</keyword>
<dbReference type="InterPro" id="IPR009081">
    <property type="entry name" value="PP-bd_ACP"/>
</dbReference>
<dbReference type="Pfam" id="PF00501">
    <property type="entry name" value="AMP-binding"/>
    <property type="match status" value="1"/>
</dbReference>
<keyword evidence="4" id="KW-0436">Ligase</keyword>
<protein>
    <submittedName>
        <fullName evidence="4">Acyl-CoA synthetase (AMP-forming)/AMP-acid ligase II</fullName>
    </submittedName>
</protein>
<dbReference type="Gene3D" id="3.40.50.12780">
    <property type="entry name" value="N-terminal domain of ligase-like"/>
    <property type="match status" value="1"/>
</dbReference>
<evidence type="ECO:0000259" key="2">
    <source>
        <dbReference type="Pfam" id="PF00501"/>
    </source>
</evidence>
<keyword evidence="1" id="KW-0472">Membrane</keyword>
<organism evidence="4 5">
    <name type="scientific">Aminobacter aganoensis</name>
    <dbReference type="NCBI Taxonomy" id="83264"/>
    <lineage>
        <taxon>Bacteria</taxon>
        <taxon>Pseudomonadati</taxon>
        <taxon>Pseudomonadota</taxon>
        <taxon>Alphaproteobacteria</taxon>
        <taxon>Hyphomicrobiales</taxon>
        <taxon>Phyllobacteriaceae</taxon>
        <taxon>Aminobacter</taxon>
    </lineage>
</organism>
<dbReference type="Pfam" id="PF00550">
    <property type="entry name" value="PP-binding"/>
    <property type="match status" value="1"/>
</dbReference>
<dbReference type="InterPro" id="IPR050237">
    <property type="entry name" value="ATP-dep_AMP-bd_enzyme"/>
</dbReference>
<dbReference type="PROSITE" id="PS00455">
    <property type="entry name" value="AMP_BINDING"/>
    <property type="match status" value="1"/>
</dbReference>
<comment type="caution">
    <text evidence="4">The sequence shown here is derived from an EMBL/GenBank/DDBJ whole genome shotgun (WGS) entry which is preliminary data.</text>
</comment>
<evidence type="ECO:0000313" key="4">
    <source>
        <dbReference type="EMBL" id="MBB6354887.1"/>
    </source>
</evidence>
<dbReference type="Proteomes" id="UP000536262">
    <property type="component" value="Unassembled WGS sequence"/>
</dbReference>
<feature type="domain" description="AMP-dependent synthetase/ligase" evidence="2">
    <location>
        <begin position="112"/>
        <end position="328"/>
    </location>
</feature>
<sequence>MDFLQKLAAHGERPALIFPGRPAISHAELARRAAGMAAGFGNGRKLVAIEAANSEHAITAYVAARAGGHAVALIAPGEAKAIADFEEDFRPDVSVRLVDGRWRLIEHERAGEALHGDLAVLLATSGSTGRSRLVRLSRTNINSNAEAIACYLGLETDDRAALILPFHYSYGLSVLNSHLAVGASVFVSAKGVTEKGFADDLRAAEVTNISGVPYSYELMQKTGFRPEQLPSLRFMTAAGGRMPVELAESFRRKLDASGQQLFLMYGQTEAAARIAYVPPQALAANPDSIGIAIPGGELSLVGEDGARIDGSGAAGELVYRGPNVMMGYAEGRADLARGAEVDELRTGDLAERCDNGFFRVVGRLKRMSKIAGLRIGHEAVEHALARHGIVAAVTGDDRRLVAAFSSGQAPEAVCRLMVEASGLTPLHVEAVAVEALPRLSNGKVDHQAVAQRARQAAKADPGIIEAFRRAFYPRQVAPTDSFEALGGDSLLFVQLSLTLERKLGRIPEGWEKMPVGALARLGRQTGGLRVVDSELLMRAMAILLVVLHHATLWPIPGGAAALVMLVGYGLARFHGAALMRGETTRLLKALAGNLAIYAPIVAAYSIARGEVLWPSVFLLGNLGIFDPKHMLPYLYWFVEAYAQVMLIVAGLFSLPAVRRRVAENPFGTGMAALVVTVAIKFFAPKVWAVGAVQIFTVSDVFYLAVFGWCIFHARTARQRMLVMGAAVMAFPVMAYWGGNWTGSWVKFMLQLACVAMLLYRPRVAVPKQVAALALPVAAAGYHIYLFHRLVPELLAPQFKALASWPVATALTVAVGMLTGIAAFHGQKAVAAWLSARRSRRADTALAVQAAPAE</sequence>
<feature type="transmembrane region" description="Helical" evidence="1">
    <location>
        <begin position="633"/>
        <end position="654"/>
    </location>
</feature>
<dbReference type="SUPFAM" id="SSF56801">
    <property type="entry name" value="Acetyl-CoA synthetase-like"/>
    <property type="match status" value="1"/>
</dbReference>
<evidence type="ECO:0000259" key="3">
    <source>
        <dbReference type="Pfam" id="PF00550"/>
    </source>
</evidence>
<reference evidence="4 5" key="1">
    <citation type="submission" date="2020-08" db="EMBL/GenBank/DDBJ databases">
        <title>Genomic Encyclopedia of Type Strains, Phase IV (KMG-IV): sequencing the most valuable type-strain genomes for metagenomic binning, comparative biology and taxonomic classification.</title>
        <authorList>
            <person name="Goeker M."/>
        </authorList>
    </citation>
    <scope>NUCLEOTIDE SEQUENCE [LARGE SCALE GENOMIC DNA]</scope>
    <source>
        <strain evidence="4 5">DSM 7051</strain>
    </source>
</reference>
<feature type="transmembrane region" description="Helical" evidence="1">
    <location>
        <begin position="802"/>
        <end position="823"/>
    </location>
</feature>
<dbReference type="RefSeq" id="WP_184699655.1">
    <property type="nucleotide sequence ID" value="NZ_BAABEG010000001.1"/>
</dbReference>
<accession>A0A7X0F875</accession>
<dbReference type="PANTHER" id="PTHR43767">
    <property type="entry name" value="LONG-CHAIN-FATTY-ACID--COA LIGASE"/>
    <property type="match status" value="1"/>
</dbReference>
<feature type="transmembrane region" description="Helical" evidence="1">
    <location>
        <begin position="743"/>
        <end position="759"/>
    </location>
</feature>
<dbReference type="InterPro" id="IPR000873">
    <property type="entry name" value="AMP-dep_synth/lig_dom"/>
</dbReference>
<feature type="domain" description="Carrier" evidence="3">
    <location>
        <begin position="474"/>
        <end position="504"/>
    </location>
</feature>